<dbReference type="Gene3D" id="1.10.246.80">
    <property type="match status" value="1"/>
</dbReference>
<accession>A0A1G2U567</accession>
<evidence type="ECO:0000256" key="6">
    <source>
        <dbReference type="ARBA" id="ARBA00022741"/>
    </source>
</evidence>
<evidence type="ECO:0000256" key="3">
    <source>
        <dbReference type="ARBA" id="ARBA00022694"/>
    </source>
</evidence>
<evidence type="ECO:0000256" key="8">
    <source>
        <dbReference type="RuleBase" id="RU003953"/>
    </source>
</evidence>
<dbReference type="GO" id="GO:0046872">
    <property type="term" value="F:metal ion binding"/>
    <property type="evidence" value="ECO:0007669"/>
    <property type="project" value="UniProtKB-KW"/>
</dbReference>
<keyword evidence="5" id="KW-0479">Metal-binding</keyword>
<dbReference type="InterPro" id="IPR003607">
    <property type="entry name" value="HD/PDEase_dom"/>
</dbReference>
<dbReference type="GO" id="GO:0000166">
    <property type="term" value="F:nucleotide binding"/>
    <property type="evidence" value="ECO:0007669"/>
    <property type="project" value="UniProtKB-KW"/>
</dbReference>
<dbReference type="AlphaFoldDB" id="A0A1G2U567"/>
<dbReference type="GO" id="GO:0016779">
    <property type="term" value="F:nucleotidyltransferase activity"/>
    <property type="evidence" value="ECO:0007669"/>
    <property type="project" value="UniProtKB-KW"/>
</dbReference>
<evidence type="ECO:0000256" key="1">
    <source>
        <dbReference type="ARBA" id="ARBA00001946"/>
    </source>
</evidence>
<dbReference type="GO" id="GO:0000049">
    <property type="term" value="F:tRNA binding"/>
    <property type="evidence" value="ECO:0007669"/>
    <property type="project" value="TreeGrafter"/>
</dbReference>
<dbReference type="Pfam" id="PF01966">
    <property type="entry name" value="HD"/>
    <property type="match status" value="1"/>
</dbReference>
<dbReference type="Gene3D" id="3.30.460.10">
    <property type="entry name" value="Beta Polymerase, domain 2"/>
    <property type="match status" value="1"/>
</dbReference>
<comment type="caution">
    <text evidence="12">The sequence shown here is derived from an EMBL/GenBank/DDBJ whole genome shotgun (WGS) entry which is preliminary data.</text>
</comment>
<proteinExistence type="inferred from homology"/>
<name>A0A1G2U567_9BACT</name>
<evidence type="ECO:0000256" key="5">
    <source>
        <dbReference type="ARBA" id="ARBA00022723"/>
    </source>
</evidence>
<dbReference type="InterPro" id="IPR043519">
    <property type="entry name" value="NT_sf"/>
</dbReference>
<keyword evidence="4" id="KW-0548">Nucleotidyltransferase</keyword>
<keyword evidence="8" id="KW-0694">RNA-binding</keyword>
<keyword evidence="3" id="KW-0819">tRNA processing</keyword>
<keyword evidence="2 8" id="KW-0808">Transferase</keyword>
<dbReference type="GO" id="GO:0008033">
    <property type="term" value="P:tRNA processing"/>
    <property type="evidence" value="ECO:0007669"/>
    <property type="project" value="UniProtKB-KW"/>
</dbReference>
<feature type="domain" description="tRNA nucleotidyltransferase/poly(A) polymerase RNA and SrmB- binding" evidence="11">
    <location>
        <begin position="178"/>
        <end position="239"/>
    </location>
</feature>
<keyword evidence="7" id="KW-0460">Magnesium</keyword>
<evidence type="ECO:0000259" key="11">
    <source>
        <dbReference type="Pfam" id="PF12627"/>
    </source>
</evidence>
<comment type="cofactor">
    <cofactor evidence="1">
        <name>Mg(2+)</name>
        <dbReference type="ChEBI" id="CHEBI:18420"/>
    </cofactor>
</comment>
<dbReference type="InterPro" id="IPR050264">
    <property type="entry name" value="Bact_CCA-adding_enz_type3_sf"/>
</dbReference>
<dbReference type="NCBIfam" id="TIGR00277">
    <property type="entry name" value="HDIG"/>
    <property type="match status" value="1"/>
</dbReference>
<sequence>MTTPFSIPKEVSQVTSALKKAGFEAYLVGGCVRDLYLGTKPRDWDVTTNAKPEEIIGLFPKTFYENEYGTVGVVDEHTGDETVKIVEVTPYRTEGKYTDKRRPDTVSFDTSLEDDLKRRDFTINAIALDIEKNVVVDPFSGREDIQKGILKTVGNPIDRFEEDGLRILRAVRLSAELGFTVNNETKEAIKKTANLLNHIAKERIRDEFTRIIMSTKPMDGMLLAHELGILAQIVPELEKSIGVKQNKAHAYDVWTHLLKSLQHSADKKWPLHIRLAALFHDISKPETRRWSEEKKEWTFYGHEVIGERVVKKILKDMRFPKETINIVSKLVRWHMFFSDTEQITLSAVRRMVSNVGKDLVWDLMDLRICDRVGTGRPKENPYRLRKYKAMVEEVLEDAVSVGMLKIDGARVMKITNLPPGPKIGYILHALLEEVLENPKLNTSKKLELMAENLAILSDSELKKIGEKGKDTKEKVEEKRVKNIRKKYWVE</sequence>
<dbReference type="CDD" id="cd05398">
    <property type="entry name" value="NT_ClassII-CCAase"/>
    <property type="match status" value="1"/>
</dbReference>
<dbReference type="EMBL" id="MHWD01000008">
    <property type="protein sequence ID" value="OHB04629.1"/>
    <property type="molecule type" value="Genomic_DNA"/>
</dbReference>
<gene>
    <name evidence="12" type="ORF">A2920_01680</name>
</gene>
<reference evidence="12 13" key="1">
    <citation type="journal article" date="2016" name="Nat. Commun.">
        <title>Thousands of microbial genomes shed light on interconnected biogeochemical processes in an aquifer system.</title>
        <authorList>
            <person name="Anantharaman K."/>
            <person name="Brown C.T."/>
            <person name="Hug L.A."/>
            <person name="Sharon I."/>
            <person name="Castelle C.J."/>
            <person name="Probst A.J."/>
            <person name="Thomas B.C."/>
            <person name="Singh A."/>
            <person name="Wilkins M.J."/>
            <person name="Karaoz U."/>
            <person name="Brodie E.L."/>
            <person name="Williams K.H."/>
            <person name="Hubbard S.S."/>
            <person name="Banfield J.F."/>
        </authorList>
    </citation>
    <scope>NUCLEOTIDE SEQUENCE [LARGE SCALE GENOMIC DNA]</scope>
</reference>
<dbReference type="SUPFAM" id="SSF81301">
    <property type="entry name" value="Nucleotidyltransferase"/>
    <property type="match status" value="1"/>
</dbReference>
<dbReference type="PANTHER" id="PTHR46173">
    <property type="entry name" value="CCA TRNA NUCLEOTIDYLTRANSFERASE 1, MITOCHONDRIAL"/>
    <property type="match status" value="1"/>
</dbReference>
<comment type="similarity">
    <text evidence="8">Belongs to the tRNA nucleotidyltransferase/poly(A) polymerase family.</text>
</comment>
<dbReference type="Pfam" id="PF01743">
    <property type="entry name" value="PolyA_pol"/>
    <property type="match status" value="1"/>
</dbReference>
<evidence type="ECO:0000256" key="4">
    <source>
        <dbReference type="ARBA" id="ARBA00022695"/>
    </source>
</evidence>
<feature type="domain" description="Poly A polymerase head" evidence="9">
    <location>
        <begin position="25"/>
        <end position="150"/>
    </location>
</feature>
<feature type="domain" description="HD" evidence="10">
    <location>
        <begin position="259"/>
        <end position="347"/>
    </location>
</feature>
<dbReference type="Proteomes" id="UP000179283">
    <property type="component" value="Unassembled WGS sequence"/>
</dbReference>
<evidence type="ECO:0000256" key="7">
    <source>
        <dbReference type="ARBA" id="ARBA00022842"/>
    </source>
</evidence>
<evidence type="ECO:0000259" key="9">
    <source>
        <dbReference type="Pfam" id="PF01743"/>
    </source>
</evidence>
<keyword evidence="6" id="KW-0547">Nucleotide-binding</keyword>
<dbReference type="Pfam" id="PF12627">
    <property type="entry name" value="PolyA_pol_RNAbd"/>
    <property type="match status" value="1"/>
</dbReference>
<evidence type="ECO:0000259" key="10">
    <source>
        <dbReference type="Pfam" id="PF01966"/>
    </source>
</evidence>
<evidence type="ECO:0008006" key="14">
    <source>
        <dbReference type="Google" id="ProtNLM"/>
    </source>
</evidence>
<evidence type="ECO:0000313" key="12">
    <source>
        <dbReference type="EMBL" id="OHB04629.1"/>
    </source>
</evidence>
<evidence type="ECO:0000256" key="2">
    <source>
        <dbReference type="ARBA" id="ARBA00022679"/>
    </source>
</evidence>
<dbReference type="InterPro" id="IPR002646">
    <property type="entry name" value="PolA_pol_head_dom"/>
</dbReference>
<dbReference type="InterPro" id="IPR006675">
    <property type="entry name" value="HDIG_dom"/>
</dbReference>
<dbReference type="CDD" id="cd00077">
    <property type="entry name" value="HDc"/>
    <property type="match status" value="1"/>
</dbReference>
<dbReference type="PANTHER" id="PTHR46173:SF1">
    <property type="entry name" value="CCA TRNA NUCLEOTIDYLTRANSFERASE 1, MITOCHONDRIAL"/>
    <property type="match status" value="1"/>
</dbReference>
<dbReference type="InterPro" id="IPR032828">
    <property type="entry name" value="PolyA_RNA-bd"/>
</dbReference>
<dbReference type="SUPFAM" id="SSF81891">
    <property type="entry name" value="Poly A polymerase C-terminal region-like"/>
    <property type="match status" value="1"/>
</dbReference>
<dbReference type="Gene3D" id="1.10.3090.10">
    <property type="entry name" value="cca-adding enzyme, domain 2"/>
    <property type="match status" value="1"/>
</dbReference>
<organism evidence="12 13">
    <name type="scientific">Candidatus Zambryskibacteria bacterium RIFCSPLOWO2_01_FULL_43_17</name>
    <dbReference type="NCBI Taxonomy" id="1802760"/>
    <lineage>
        <taxon>Bacteria</taxon>
        <taxon>Candidatus Zambryskiibacteriota</taxon>
    </lineage>
</organism>
<protein>
    <recommendedName>
        <fullName evidence="14">HD domain-containing protein</fullName>
    </recommendedName>
</protein>
<evidence type="ECO:0000313" key="13">
    <source>
        <dbReference type="Proteomes" id="UP000179283"/>
    </source>
</evidence>
<dbReference type="InterPro" id="IPR006674">
    <property type="entry name" value="HD_domain"/>
</dbReference>